<dbReference type="Proteomes" id="UP000240957">
    <property type="component" value="Unassembled WGS sequence"/>
</dbReference>
<dbReference type="OrthoDB" id="9975799at2"/>
<proteinExistence type="predicted"/>
<feature type="coiled-coil region" evidence="1">
    <location>
        <begin position="132"/>
        <end position="159"/>
    </location>
</feature>
<evidence type="ECO:0000313" key="3">
    <source>
        <dbReference type="EMBL" id="RFC83432.1"/>
    </source>
</evidence>
<evidence type="ECO:0000313" key="5">
    <source>
        <dbReference type="Proteomes" id="UP001595455"/>
    </source>
</evidence>
<dbReference type="AlphaFoldDB" id="A0A371YPS0"/>
<dbReference type="Proteomes" id="UP001595455">
    <property type="component" value="Unassembled WGS sequence"/>
</dbReference>
<evidence type="ECO:0000313" key="2">
    <source>
        <dbReference type="EMBL" id="MFC2998158.1"/>
    </source>
</evidence>
<reference evidence="3 4" key="2">
    <citation type="submission" date="2018-08" db="EMBL/GenBank/DDBJ databases">
        <title>The draft genome of Acinetobacter sichuanensis strain WCHAc060041.</title>
        <authorList>
            <person name="Qin J."/>
            <person name="Feng Y."/>
            <person name="Zong Z."/>
        </authorList>
    </citation>
    <scope>NUCLEOTIDE SEQUENCE [LARGE SCALE GENOMIC DNA]</scope>
    <source>
        <strain evidence="3 4">WCHAc060041</strain>
    </source>
</reference>
<evidence type="ECO:0000256" key="1">
    <source>
        <dbReference type="SAM" id="Coils"/>
    </source>
</evidence>
<evidence type="ECO:0000313" key="4">
    <source>
        <dbReference type="Proteomes" id="UP000240957"/>
    </source>
</evidence>
<reference evidence="2" key="4">
    <citation type="submission" date="2024-09" db="EMBL/GenBank/DDBJ databases">
        <authorList>
            <person name="Sun Q."/>
            <person name="Mori K."/>
        </authorList>
    </citation>
    <scope>NUCLEOTIDE SEQUENCE</scope>
    <source>
        <strain evidence="2">KCTC 62575</strain>
    </source>
</reference>
<protein>
    <submittedName>
        <fullName evidence="3">Uncharacterized protein</fullName>
    </submittedName>
</protein>
<accession>A0A371YPS0</accession>
<reference evidence="2" key="1">
    <citation type="journal article" date="2014" name="Int. J. Syst. Evol. Microbiol.">
        <title>Complete genome of a new Firmicutes species belonging to the dominant human colonic microbiota ('Ruminococcus bicirculans') reveals two chromosomes and a selective capacity to utilize plant glucans.</title>
        <authorList>
            <consortium name="NISC Comparative Sequencing Program"/>
            <person name="Wegmann U."/>
            <person name="Louis P."/>
            <person name="Goesmann A."/>
            <person name="Henrissat B."/>
            <person name="Duncan S.H."/>
            <person name="Flint H.J."/>
        </authorList>
    </citation>
    <scope>NUCLEOTIDE SEQUENCE</scope>
    <source>
        <strain evidence="2">KCTC 62575</strain>
    </source>
</reference>
<keyword evidence="5" id="KW-1185">Reference proteome</keyword>
<sequence>MLHIALGAVIIGGVVLALLGNETRNQHARFQRKESQLRQETAQQRANIQAAMVRSAAYQEYRQYIEMHYASVQTANQAYDLYASAKHVIDQLYNQLNISGEQIMLLKQQRQLQNGTDREATHQILQQQYDIHHELKRAIEGYKQQKNAYYQEIKMLNEATAQLKQYIRHHTGQAGREWYARLQQRQV</sequence>
<dbReference type="RefSeq" id="WP_107008459.1">
    <property type="nucleotide sequence ID" value="NZ_JBHRSF010000170.1"/>
</dbReference>
<keyword evidence="1" id="KW-0175">Coiled coil</keyword>
<name>A0A371YPS0_9GAMM</name>
<comment type="caution">
    <text evidence="3">The sequence shown here is derived from an EMBL/GenBank/DDBJ whole genome shotgun (WGS) entry which is preliminary data.</text>
</comment>
<dbReference type="EMBL" id="JBHRSF010000170">
    <property type="protein sequence ID" value="MFC2998158.1"/>
    <property type="molecule type" value="Genomic_DNA"/>
</dbReference>
<dbReference type="EMBL" id="PYIX02000017">
    <property type="protein sequence ID" value="RFC83432.1"/>
    <property type="molecule type" value="Genomic_DNA"/>
</dbReference>
<organism evidence="3 4">
    <name type="scientific">Acinetobacter sichuanensis</name>
    <dbReference type="NCBI Taxonomy" id="2136183"/>
    <lineage>
        <taxon>Bacteria</taxon>
        <taxon>Pseudomonadati</taxon>
        <taxon>Pseudomonadota</taxon>
        <taxon>Gammaproteobacteria</taxon>
        <taxon>Moraxellales</taxon>
        <taxon>Moraxellaceae</taxon>
        <taxon>Acinetobacter</taxon>
    </lineage>
</organism>
<reference evidence="5" key="3">
    <citation type="journal article" date="2019" name="Int. J. Syst. Evol. Microbiol.">
        <title>The Global Catalogue of Microorganisms (GCM) 10K type strain sequencing project: providing services to taxonomists for standard genome sequencing and annotation.</title>
        <authorList>
            <consortium name="The Broad Institute Genomics Platform"/>
            <consortium name="The Broad Institute Genome Sequencing Center for Infectious Disease"/>
            <person name="Wu L."/>
            <person name="Ma J."/>
        </authorList>
    </citation>
    <scope>NUCLEOTIDE SEQUENCE [LARGE SCALE GENOMIC DNA]</scope>
    <source>
        <strain evidence="5">KCTC 62575</strain>
    </source>
</reference>
<gene>
    <name evidence="2" type="ORF">ACFODO_23490</name>
    <name evidence="3" type="ORF">C9E89_011320</name>
</gene>